<name>A0A5B8SNG2_9GAMM</name>
<organism evidence="1 2">
    <name type="scientific">Pistricoccus aurantiacus</name>
    <dbReference type="NCBI Taxonomy" id="1883414"/>
    <lineage>
        <taxon>Bacteria</taxon>
        <taxon>Pseudomonadati</taxon>
        <taxon>Pseudomonadota</taxon>
        <taxon>Gammaproteobacteria</taxon>
        <taxon>Oceanospirillales</taxon>
        <taxon>Halomonadaceae</taxon>
        <taxon>Pistricoccus</taxon>
    </lineage>
</organism>
<dbReference type="InterPro" id="IPR046373">
    <property type="entry name" value="Acyl-CoA_Oxase/DH_mid-dom_sf"/>
</dbReference>
<keyword evidence="2" id="KW-1185">Reference proteome</keyword>
<dbReference type="AlphaFoldDB" id="A0A5B8SNG2"/>
<dbReference type="RefSeq" id="WP_147183334.1">
    <property type="nucleotide sequence ID" value="NZ_CP042382.1"/>
</dbReference>
<accession>A0A5B8SNG2</accession>
<proteinExistence type="predicted"/>
<evidence type="ECO:0000313" key="1">
    <source>
        <dbReference type="EMBL" id="QEA38266.1"/>
    </source>
</evidence>
<sequence length="354" mass="37942">MTQDKVTSSEQRRRIITQMEETFSFPAGQVAGLASPLSHLTDAHADRLPRPGHGATLERWQSLAEVAAVDLALVKLFEGHTDALAIIAELGAEHDVPADAQWGMWAAEPPFARVVIAPHDADASGQEVRISGRKAWCSGAPVLSHGLMTAWQGDRQRLVAVALDRPGVEITDQGWEAVGMAATASMEVVFDEARAWLVGPTDGYLERSGFWQGGAGIAACWFGGARRLGDYLHERATKGGDAHLLAHLGAVDVALESAAALLRDTAAWIDAHPQASAKRVALRARAGIEVSVETVIHHVGRALGAGPYCRDPAFARRMADLPVFVRQSHGQRDLEALGRALLEDAPTPRWSLAP</sequence>
<dbReference type="OrthoDB" id="107064at2"/>
<dbReference type="SUPFAM" id="SSF56645">
    <property type="entry name" value="Acyl-CoA dehydrogenase NM domain-like"/>
    <property type="match status" value="1"/>
</dbReference>
<dbReference type="EMBL" id="CP042382">
    <property type="protein sequence ID" value="QEA38266.1"/>
    <property type="molecule type" value="Genomic_DNA"/>
</dbReference>
<evidence type="ECO:0000313" key="2">
    <source>
        <dbReference type="Proteomes" id="UP000321272"/>
    </source>
</evidence>
<dbReference type="Proteomes" id="UP000321272">
    <property type="component" value="Chromosome"/>
</dbReference>
<dbReference type="Gene3D" id="2.40.110.10">
    <property type="entry name" value="Butyryl-CoA Dehydrogenase, subunit A, domain 2"/>
    <property type="match status" value="1"/>
</dbReference>
<protein>
    <submittedName>
        <fullName evidence="1">Acyl-CoA dehydrogenase</fullName>
    </submittedName>
</protein>
<dbReference type="GO" id="GO:0016627">
    <property type="term" value="F:oxidoreductase activity, acting on the CH-CH group of donors"/>
    <property type="evidence" value="ECO:0007669"/>
    <property type="project" value="InterPro"/>
</dbReference>
<gene>
    <name evidence="1" type="ORF">FGL86_03715</name>
</gene>
<dbReference type="KEGG" id="paur:FGL86_03715"/>
<dbReference type="InterPro" id="IPR009100">
    <property type="entry name" value="AcylCoA_DH/oxidase_NM_dom_sf"/>
</dbReference>
<reference evidence="1 2" key="1">
    <citation type="submission" date="2019-06" db="EMBL/GenBank/DDBJ databases">
        <title>Genome analyses of bacteria isolated from kimchi.</title>
        <authorList>
            <person name="Lee S."/>
            <person name="Ahn S."/>
            <person name="Roh S."/>
        </authorList>
    </citation>
    <scope>NUCLEOTIDE SEQUENCE [LARGE SCALE GENOMIC DNA]</scope>
    <source>
        <strain evidence="1 2">CBA4606</strain>
    </source>
</reference>